<gene>
    <name evidence="4" type="ORF">LU635_16495</name>
</gene>
<keyword evidence="5" id="KW-1185">Reference proteome</keyword>
<accession>A0A9X1UZM9</accession>
<reference evidence="4" key="1">
    <citation type="submission" date="2021-12" db="EMBL/GenBank/DDBJ databases">
        <title>Description of Gramella crocea sp. nov., a new bacterium isolated from activated sludge.</title>
        <authorList>
            <person name="Zhang X."/>
        </authorList>
    </citation>
    <scope>NUCLEOTIDE SEQUENCE</scope>
    <source>
        <strain evidence="4">YB25</strain>
    </source>
</reference>
<proteinExistence type="predicted"/>
<dbReference type="Pfam" id="PF02709">
    <property type="entry name" value="Glyco_transf_7C"/>
    <property type="match status" value="1"/>
</dbReference>
<dbReference type="InterPro" id="IPR050834">
    <property type="entry name" value="Glycosyltransf_2"/>
</dbReference>
<evidence type="ECO:0000313" key="5">
    <source>
        <dbReference type="Proteomes" id="UP001139344"/>
    </source>
</evidence>
<dbReference type="Gene3D" id="3.90.550.10">
    <property type="entry name" value="Spore Coat Polysaccharide Biosynthesis Protein SpsA, Chain A"/>
    <property type="match status" value="1"/>
</dbReference>
<dbReference type="InterPro" id="IPR029044">
    <property type="entry name" value="Nucleotide-diphossugar_trans"/>
</dbReference>
<dbReference type="AlphaFoldDB" id="A0A9X1UZM9"/>
<feature type="domain" description="Glycosyltransferase 2-like" evidence="2">
    <location>
        <begin position="6"/>
        <end position="132"/>
    </location>
</feature>
<dbReference type="GO" id="GO:0016740">
    <property type="term" value="F:transferase activity"/>
    <property type="evidence" value="ECO:0007669"/>
    <property type="project" value="UniProtKB-KW"/>
</dbReference>
<dbReference type="EMBL" id="JAJSON010000030">
    <property type="protein sequence ID" value="MCG9973253.1"/>
    <property type="molecule type" value="Genomic_DNA"/>
</dbReference>
<dbReference type="PANTHER" id="PTHR43685:SF3">
    <property type="entry name" value="SLR2126 PROTEIN"/>
    <property type="match status" value="1"/>
</dbReference>
<comment type="caution">
    <text evidence="4">The sequence shown here is derived from an EMBL/GenBank/DDBJ whole genome shotgun (WGS) entry which is preliminary data.</text>
</comment>
<protein>
    <submittedName>
        <fullName evidence="4">Glycosyltransferase family 2 protein</fullName>
    </submittedName>
</protein>
<dbReference type="SUPFAM" id="SSF53448">
    <property type="entry name" value="Nucleotide-diphospho-sugar transferases"/>
    <property type="match status" value="1"/>
</dbReference>
<feature type="domain" description="Galactosyltransferase C-terminal" evidence="3">
    <location>
        <begin position="166"/>
        <end position="226"/>
    </location>
</feature>
<dbReference type="Proteomes" id="UP001139344">
    <property type="component" value="Unassembled WGS sequence"/>
</dbReference>
<keyword evidence="1" id="KW-0808">Transferase</keyword>
<sequence length="265" mass="30564">MTVALLISTYNWPEALDLVLKSVQYQSVMPDEILVADDGSSGTTLELIEKYKGSGLPIRHFWQEDRGFRKSAILNKAIAASTSDYIIQVDGDCILHRNYVEDHKFNARKGNFLFGSRVNIKETAIEHVLPEQKINFSFFSSEVSRRTRNIRIPFLSTLYKETGELSKKVRGCNLSYWRRDFIAINGYNENMTGWGKEDSEMVVRLLNYGIKGRRLRYAGIVYHIWHIEKSRERELINTGIQAEAIANKITRCEKGIDQYLSINQE</sequence>
<evidence type="ECO:0000259" key="2">
    <source>
        <dbReference type="Pfam" id="PF00535"/>
    </source>
</evidence>
<dbReference type="InterPro" id="IPR027791">
    <property type="entry name" value="Galactosyl_T_C"/>
</dbReference>
<dbReference type="RefSeq" id="WP_240100665.1">
    <property type="nucleotide sequence ID" value="NZ_JAJSON010000030.1"/>
</dbReference>
<evidence type="ECO:0000313" key="4">
    <source>
        <dbReference type="EMBL" id="MCG9973253.1"/>
    </source>
</evidence>
<dbReference type="Pfam" id="PF00535">
    <property type="entry name" value="Glycos_transf_2"/>
    <property type="match status" value="1"/>
</dbReference>
<name>A0A9X1UZM9_9FLAO</name>
<evidence type="ECO:0000259" key="3">
    <source>
        <dbReference type="Pfam" id="PF02709"/>
    </source>
</evidence>
<evidence type="ECO:0000256" key="1">
    <source>
        <dbReference type="ARBA" id="ARBA00022679"/>
    </source>
</evidence>
<dbReference type="InterPro" id="IPR001173">
    <property type="entry name" value="Glyco_trans_2-like"/>
</dbReference>
<dbReference type="CDD" id="cd06420">
    <property type="entry name" value="GT2_Chondriotin_Pol_N"/>
    <property type="match status" value="1"/>
</dbReference>
<dbReference type="PANTHER" id="PTHR43685">
    <property type="entry name" value="GLYCOSYLTRANSFERASE"/>
    <property type="match status" value="1"/>
</dbReference>
<organism evidence="4 5">
    <name type="scientific">Christiangramia crocea</name>
    <dbReference type="NCBI Taxonomy" id="2904124"/>
    <lineage>
        <taxon>Bacteria</taxon>
        <taxon>Pseudomonadati</taxon>
        <taxon>Bacteroidota</taxon>
        <taxon>Flavobacteriia</taxon>
        <taxon>Flavobacteriales</taxon>
        <taxon>Flavobacteriaceae</taxon>
        <taxon>Christiangramia</taxon>
    </lineage>
</organism>